<dbReference type="Proteomes" id="UP001165960">
    <property type="component" value="Unassembled WGS sequence"/>
</dbReference>
<evidence type="ECO:0000313" key="2">
    <source>
        <dbReference type="Proteomes" id="UP001165960"/>
    </source>
</evidence>
<organism evidence="1 2">
    <name type="scientific">Entomophthora muscae</name>
    <dbReference type="NCBI Taxonomy" id="34485"/>
    <lineage>
        <taxon>Eukaryota</taxon>
        <taxon>Fungi</taxon>
        <taxon>Fungi incertae sedis</taxon>
        <taxon>Zoopagomycota</taxon>
        <taxon>Entomophthoromycotina</taxon>
        <taxon>Entomophthoromycetes</taxon>
        <taxon>Entomophthorales</taxon>
        <taxon>Entomophthoraceae</taxon>
        <taxon>Entomophthora</taxon>
    </lineage>
</organism>
<evidence type="ECO:0000313" key="1">
    <source>
        <dbReference type="EMBL" id="KAJ9090352.1"/>
    </source>
</evidence>
<accession>A0ACC2UTU1</accession>
<reference evidence="1" key="1">
    <citation type="submission" date="2022-04" db="EMBL/GenBank/DDBJ databases">
        <title>Genome of the entomopathogenic fungus Entomophthora muscae.</title>
        <authorList>
            <person name="Elya C."/>
            <person name="Lovett B.R."/>
            <person name="Lee E."/>
            <person name="Macias A.M."/>
            <person name="Hajek A.E."/>
            <person name="De Bivort B.L."/>
            <person name="Kasson M.T."/>
            <person name="De Fine Licht H.H."/>
            <person name="Stajich J.E."/>
        </authorList>
    </citation>
    <scope>NUCLEOTIDE SEQUENCE</scope>
    <source>
        <strain evidence="1">Berkeley</strain>
    </source>
</reference>
<keyword evidence="2" id="KW-1185">Reference proteome</keyword>
<sequence length="166" mass="17505">MSPVKLGLGSVSLWLGGVYALSNLRDGSRCGLGPDSNDGHCGDPKVEGSQVEGAGLGGTRGRIGAGGQVPTHQDDEAGVNEDAGGDGVKDPHCQRGGGVLRVQVTDADADQDADWRDNGEGHNHHERFKPATQLADAHPKRYPLKELMEGDGNQQHQELFARGYSE</sequence>
<proteinExistence type="predicted"/>
<protein>
    <submittedName>
        <fullName evidence="1">Uncharacterized protein</fullName>
    </submittedName>
</protein>
<gene>
    <name evidence="1" type="ORF">DSO57_1003475</name>
</gene>
<name>A0ACC2UTU1_9FUNG</name>
<dbReference type="EMBL" id="QTSX02000008">
    <property type="protein sequence ID" value="KAJ9090352.1"/>
    <property type="molecule type" value="Genomic_DNA"/>
</dbReference>
<comment type="caution">
    <text evidence="1">The sequence shown here is derived from an EMBL/GenBank/DDBJ whole genome shotgun (WGS) entry which is preliminary data.</text>
</comment>